<dbReference type="InterPro" id="IPR029033">
    <property type="entry name" value="His_PPase_superfam"/>
</dbReference>
<dbReference type="Gene3D" id="3.40.50.1240">
    <property type="entry name" value="Phosphoglycerate mutase-like"/>
    <property type="match status" value="1"/>
</dbReference>
<sequence>MSRRLILLRHTKSDWPDGIADHERPLGRRGLGDAPRLGAYIESHGLIPDFAVVSTARRTRETWDLVEQELSRSVPVRFDRRIYEARPGALLYVIRETEPSVGTLLLVGHNPGFEDVARFLIGKGNTAARELLADKYPTGGLAVIDFDIQDWRDIETRSGSLDRFITPRSLLGDDD</sequence>
<evidence type="ECO:0000313" key="1">
    <source>
        <dbReference type="EMBL" id="MBB3809754.1"/>
    </source>
</evidence>
<dbReference type="EMBL" id="JACICC010000004">
    <property type="protein sequence ID" value="MBB3809754.1"/>
    <property type="molecule type" value="Genomic_DNA"/>
</dbReference>
<protein>
    <submittedName>
        <fullName evidence="1">Phosphohistidine phosphatase</fullName>
        <ecNumber evidence="1">3.1.3.-</ecNumber>
    </submittedName>
</protein>
<proteinExistence type="predicted"/>
<dbReference type="Pfam" id="PF00300">
    <property type="entry name" value="His_Phos_1"/>
    <property type="match status" value="1"/>
</dbReference>
<dbReference type="PANTHER" id="PTHR47623">
    <property type="entry name" value="OS09G0287300 PROTEIN"/>
    <property type="match status" value="1"/>
</dbReference>
<reference evidence="1 2" key="1">
    <citation type="submission" date="2020-08" db="EMBL/GenBank/DDBJ databases">
        <title>Genomic Encyclopedia of Type Strains, Phase IV (KMG-IV): sequencing the most valuable type-strain genomes for metagenomic binning, comparative biology and taxonomic classification.</title>
        <authorList>
            <person name="Goeker M."/>
        </authorList>
    </citation>
    <scope>NUCLEOTIDE SEQUENCE [LARGE SCALE GENOMIC DNA]</scope>
    <source>
        <strain evidence="1 2">DSM 28760</strain>
    </source>
</reference>
<dbReference type="PANTHER" id="PTHR47623:SF1">
    <property type="entry name" value="OS09G0287300 PROTEIN"/>
    <property type="match status" value="1"/>
</dbReference>
<dbReference type="CDD" id="cd07067">
    <property type="entry name" value="HP_PGM_like"/>
    <property type="match status" value="1"/>
</dbReference>
<comment type="caution">
    <text evidence="1">The sequence shown here is derived from an EMBL/GenBank/DDBJ whole genome shotgun (WGS) entry which is preliminary data.</text>
</comment>
<accession>A0A7W5Z4V0</accession>
<dbReference type="EC" id="3.1.3.-" evidence="1"/>
<keyword evidence="2" id="KW-1185">Reference proteome</keyword>
<gene>
    <name evidence="1" type="ORF">FHS81_001842</name>
</gene>
<dbReference type="SUPFAM" id="SSF53254">
    <property type="entry name" value="Phosphoglycerate mutase-like"/>
    <property type="match status" value="1"/>
</dbReference>
<dbReference type="RefSeq" id="WP_183752210.1">
    <property type="nucleotide sequence ID" value="NZ_JACICC010000004.1"/>
</dbReference>
<dbReference type="AlphaFoldDB" id="A0A7W5Z4V0"/>
<evidence type="ECO:0000313" key="2">
    <source>
        <dbReference type="Proteomes" id="UP000537592"/>
    </source>
</evidence>
<dbReference type="Proteomes" id="UP000537592">
    <property type="component" value="Unassembled WGS sequence"/>
</dbReference>
<organism evidence="1 2">
    <name type="scientific">Pseudochelatococcus contaminans</name>
    <dbReference type="NCBI Taxonomy" id="1538103"/>
    <lineage>
        <taxon>Bacteria</taxon>
        <taxon>Pseudomonadati</taxon>
        <taxon>Pseudomonadota</taxon>
        <taxon>Alphaproteobacteria</taxon>
        <taxon>Hyphomicrobiales</taxon>
        <taxon>Chelatococcaceae</taxon>
        <taxon>Pseudochelatococcus</taxon>
    </lineage>
</organism>
<dbReference type="InterPro" id="IPR013078">
    <property type="entry name" value="His_Pase_superF_clade-1"/>
</dbReference>
<dbReference type="GO" id="GO:0016787">
    <property type="term" value="F:hydrolase activity"/>
    <property type="evidence" value="ECO:0007669"/>
    <property type="project" value="UniProtKB-KW"/>
</dbReference>
<keyword evidence="1" id="KW-0378">Hydrolase</keyword>
<name>A0A7W5Z4V0_9HYPH</name>